<accession>A0A484LEY6</accession>
<dbReference type="AlphaFoldDB" id="A0A484LEY6"/>
<protein>
    <submittedName>
        <fullName evidence="1">Uncharacterized protein</fullName>
    </submittedName>
</protein>
<name>A0A484LEY6_9ASTE</name>
<keyword evidence="2" id="KW-1185">Reference proteome</keyword>
<dbReference type="Proteomes" id="UP000595140">
    <property type="component" value="Unassembled WGS sequence"/>
</dbReference>
<sequence>MDYLQYFLAMLKLLPRFCSWFGASILHNSIGKLLFWIRGAEDWKTSDQGDPAVLALENCHFYVPLYVWAGK</sequence>
<reference evidence="1 2" key="1">
    <citation type="submission" date="2018-04" db="EMBL/GenBank/DDBJ databases">
        <authorList>
            <person name="Vogel A."/>
        </authorList>
    </citation>
    <scope>NUCLEOTIDE SEQUENCE [LARGE SCALE GENOMIC DNA]</scope>
</reference>
<proteinExistence type="predicted"/>
<organism evidence="1 2">
    <name type="scientific">Cuscuta campestris</name>
    <dbReference type="NCBI Taxonomy" id="132261"/>
    <lineage>
        <taxon>Eukaryota</taxon>
        <taxon>Viridiplantae</taxon>
        <taxon>Streptophyta</taxon>
        <taxon>Embryophyta</taxon>
        <taxon>Tracheophyta</taxon>
        <taxon>Spermatophyta</taxon>
        <taxon>Magnoliopsida</taxon>
        <taxon>eudicotyledons</taxon>
        <taxon>Gunneridae</taxon>
        <taxon>Pentapetalae</taxon>
        <taxon>asterids</taxon>
        <taxon>lamiids</taxon>
        <taxon>Solanales</taxon>
        <taxon>Convolvulaceae</taxon>
        <taxon>Cuscuteae</taxon>
        <taxon>Cuscuta</taxon>
        <taxon>Cuscuta subgen. Grammica</taxon>
        <taxon>Cuscuta sect. Cleistogrammica</taxon>
    </lineage>
</organism>
<evidence type="ECO:0000313" key="1">
    <source>
        <dbReference type="EMBL" id="VFQ74598.1"/>
    </source>
</evidence>
<gene>
    <name evidence="1" type="ORF">CCAM_LOCUS16374</name>
</gene>
<evidence type="ECO:0000313" key="2">
    <source>
        <dbReference type="Proteomes" id="UP000595140"/>
    </source>
</evidence>
<dbReference type="EMBL" id="OOIL02001340">
    <property type="protein sequence ID" value="VFQ74598.1"/>
    <property type="molecule type" value="Genomic_DNA"/>
</dbReference>